<keyword evidence="5" id="KW-0813">Transport</keyword>
<feature type="domain" description="MD-2-related lipid-recognition" evidence="9">
    <location>
        <begin position="33"/>
        <end position="160"/>
    </location>
</feature>
<dbReference type="PANTHER" id="PTHR11306">
    <property type="entry name" value="NIEMANN PICK TYPE C2 PROTEIN NPC2-RELATED"/>
    <property type="match status" value="1"/>
</dbReference>
<evidence type="ECO:0000313" key="10">
    <source>
        <dbReference type="EMBL" id="GBC00343.1"/>
    </source>
</evidence>
<organism evidence="10 12">
    <name type="scientific">Rhizophagus clarus</name>
    <dbReference type="NCBI Taxonomy" id="94130"/>
    <lineage>
        <taxon>Eukaryota</taxon>
        <taxon>Fungi</taxon>
        <taxon>Fungi incertae sedis</taxon>
        <taxon>Mucoromycota</taxon>
        <taxon>Glomeromycotina</taxon>
        <taxon>Glomeromycetes</taxon>
        <taxon>Glomerales</taxon>
        <taxon>Glomeraceae</taxon>
        <taxon>Rhizophagus</taxon>
    </lineage>
</organism>
<dbReference type="InterPro" id="IPR003172">
    <property type="entry name" value="ML_dom"/>
</dbReference>
<evidence type="ECO:0000256" key="4">
    <source>
        <dbReference type="ARBA" id="ARBA00016056"/>
    </source>
</evidence>
<dbReference type="Proteomes" id="UP000615446">
    <property type="component" value="Unassembled WGS sequence"/>
</dbReference>
<dbReference type="Pfam" id="PF02221">
    <property type="entry name" value="E1_DerP2_DerF2"/>
    <property type="match status" value="1"/>
</dbReference>
<evidence type="ECO:0000256" key="7">
    <source>
        <dbReference type="ARBA" id="ARBA00023055"/>
    </source>
</evidence>
<dbReference type="InterPro" id="IPR039670">
    <property type="entry name" value="NPC2-like"/>
</dbReference>
<comment type="similarity">
    <text evidence="2">Belongs to the NPC2 family.</text>
</comment>
<dbReference type="OrthoDB" id="2333638at2759"/>
<evidence type="ECO:0000259" key="9">
    <source>
        <dbReference type="SMART" id="SM00737"/>
    </source>
</evidence>
<keyword evidence="6 8" id="KW-0732">Signal</keyword>
<dbReference type="SUPFAM" id="SSF81296">
    <property type="entry name" value="E set domains"/>
    <property type="match status" value="1"/>
</dbReference>
<reference evidence="10 12" key="1">
    <citation type="submission" date="2017-11" db="EMBL/GenBank/DDBJ databases">
        <title>The genome of Rhizophagus clarus HR1 reveals common genetic basis of auxotrophy among arbuscular mycorrhizal fungi.</title>
        <authorList>
            <person name="Kobayashi Y."/>
        </authorList>
    </citation>
    <scope>NUCLEOTIDE SEQUENCE [LARGE SCALE GENOMIC DNA]</scope>
    <source>
        <strain evidence="10 12">HR1</strain>
    </source>
</reference>
<keyword evidence="12" id="KW-1185">Reference proteome</keyword>
<keyword evidence="7" id="KW-0445">Lipid transport</keyword>
<evidence type="ECO:0000256" key="8">
    <source>
        <dbReference type="SAM" id="SignalP"/>
    </source>
</evidence>
<dbReference type="EMBL" id="BEXD01003135">
    <property type="protein sequence ID" value="GBC00343.1"/>
    <property type="molecule type" value="Genomic_DNA"/>
</dbReference>
<dbReference type="GO" id="GO:0032934">
    <property type="term" value="F:sterol binding"/>
    <property type="evidence" value="ECO:0007669"/>
    <property type="project" value="InterPro"/>
</dbReference>
<evidence type="ECO:0000256" key="3">
    <source>
        <dbReference type="ARBA" id="ARBA00011245"/>
    </source>
</evidence>
<feature type="signal peptide" evidence="8">
    <location>
        <begin position="1"/>
        <end position="18"/>
    </location>
</feature>
<comment type="caution">
    <text evidence="10">The sequence shown here is derived from an EMBL/GenBank/DDBJ whole genome shotgun (WGS) entry which is preliminary data.</text>
</comment>
<name>A0A2Z6RGZ8_9GLOM</name>
<evidence type="ECO:0000313" key="11">
    <source>
        <dbReference type="EMBL" id="GET01633.1"/>
    </source>
</evidence>
<dbReference type="Proteomes" id="UP000247702">
    <property type="component" value="Unassembled WGS sequence"/>
</dbReference>
<accession>A0A2Z6RGZ8</accession>
<feature type="chain" id="PRO_5033340501" description="Phosphatidylglycerol/phosphatidylinositol transfer protein" evidence="8">
    <location>
        <begin position="19"/>
        <end position="164"/>
    </location>
</feature>
<sequence>MNIIIFILFYATFTFGTSSPISIIRRQDPLSGFKPCNNGINFPNEITLYTYTPNPIVVGQAVTVRMAGKANVPIVKGALIKYNVFYNNKQLLEHSNDFCDEVVTPAGFTCPVEGDFDFTNNFPMDAPNANNGPNTIMELFIRMDISNPDGTDLSCIEGNVQFSS</sequence>
<dbReference type="AlphaFoldDB" id="A0A2Z6RGZ8"/>
<evidence type="ECO:0000256" key="2">
    <source>
        <dbReference type="ARBA" id="ARBA00006370"/>
    </source>
</evidence>
<dbReference type="GO" id="GO:0015918">
    <property type="term" value="P:sterol transport"/>
    <property type="evidence" value="ECO:0007669"/>
    <property type="project" value="InterPro"/>
</dbReference>
<evidence type="ECO:0000256" key="5">
    <source>
        <dbReference type="ARBA" id="ARBA00022448"/>
    </source>
</evidence>
<proteinExistence type="inferred from homology"/>
<gene>
    <name evidence="11" type="ORF">RCL2_002803200</name>
    <name evidence="10" type="ORF">RclHR1_03820008</name>
</gene>
<dbReference type="PANTHER" id="PTHR11306:SF0">
    <property type="entry name" value="PHOSPHATIDYLGLYCEROL_PHOSPHATIDYLINOSITOL TRANSFER PROTEIN"/>
    <property type="match status" value="1"/>
</dbReference>
<dbReference type="SMART" id="SM00737">
    <property type="entry name" value="ML"/>
    <property type="match status" value="1"/>
</dbReference>
<comment type="function">
    <text evidence="1">Catalyzes the intermembrane transfer of phosphatidylglycerol and phosphatidylinositol.</text>
</comment>
<reference evidence="11" key="2">
    <citation type="submission" date="2019-10" db="EMBL/GenBank/DDBJ databases">
        <title>Conservation and host-specific expression of non-tandemly repeated heterogenous ribosome RNA gene in arbuscular mycorrhizal fungi.</title>
        <authorList>
            <person name="Maeda T."/>
            <person name="Kobayashi Y."/>
            <person name="Nakagawa T."/>
            <person name="Ezawa T."/>
            <person name="Yamaguchi K."/>
            <person name="Bino T."/>
            <person name="Nishimoto Y."/>
            <person name="Shigenobu S."/>
            <person name="Kawaguchi M."/>
        </authorList>
    </citation>
    <scope>NUCLEOTIDE SEQUENCE</scope>
    <source>
        <strain evidence="11">HR1</strain>
    </source>
</reference>
<evidence type="ECO:0000256" key="1">
    <source>
        <dbReference type="ARBA" id="ARBA00002053"/>
    </source>
</evidence>
<evidence type="ECO:0000313" key="12">
    <source>
        <dbReference type="Proteomes" id="UP000247702"/>
    </source>
</evidence>
<dbReference type="InterPro" id="IPR014756">
    <property type="entry name" value="Ig_E-set"/>
</dbReference>
<comment type="subunit">
    <text evidence="3">Monomer.</text>
</comment>
<protein>
    <recommendedName>
        <fullName evidence="4">Phosphatidylglycerol/phosphatidylinositol transfer protein</fullName>
    </recommendedName>
</protein>
<dbReference type="EMBL" id="BLAL01000300">
    <property type="protein sequence ID" value="GET01633.1"/>
    <property type="molecule type" value="Genomic_DNA"/>
</dbReference>
<evidence type="ECO:0000256" key="6">
    <source>
        <dbReference type="ARBA" id="ARBA00022729"/>
    </source>
</evidence>